<feature type="transmembrane region" description="Helical" evidence="1">
    <location>
        <begin position="96"/>
        <end position="113"/>
    </location>
</feature>
<proteinExistence type="predicted"/>
<keyword evidence="1" id="KW-0812">Transmembrane</keyword>
<keyword evidence="3" id="KW-1185">Reference proteome</keyword>
<gene>
    <name evidence="2" type="ORF">CCAP1982_LOCUS2911</name>
</gene>
<evidence type="ECO:0000313" key="3">
    <source>
        <dbReference type="Proteomes" id="UP000606786"/>
    </source>
</evidence>
<dbReference type="Proteomes" id="UP000606786">
    <property type="component" value="Unassembled WGS sequence"/>
</dbReference>
<accession>A0A811U9Y0</accession>
<dbReference type="EMBL" id="CAJHJT010000001">
    <property type="protein sequence ID" value="CAD6994145.1"/>
    <property type="molecule type" value="Genomic_DNA"/>
</dbReference>
<evidence type="ECO:0000313" key="2">
    <source>
        <dbReference type="EMBL" id="CAD6994145.1"/>
    </source>
</evidence>
<dbReference type="AlphaFoldDB" id="A0A811U9Y0"/>
<keyword evidence="1" id="KW-0472">Membrane</keyword>
<comment type="caution">
    <text evidence="2">The sequence shown here is derived from an EMBL/GenBank/DDBJ whole genome shotgun (WGS) entry which is preliminary data.</text>
</comment>
<keyword evidence="1" id="KW-1133">Transmembrane helix</keyword>
<evidence type="ECO:0000256" key="1">
    <source>
        <dbReference type="SAM" id="Phobius"/>
    </source>
</evidence>
<organism evidence="2 3">
    <name type="scientific">Ceratitis capitata</name>
    <name type="common">Mediterranean fruit fly</name>
    <name type="synonym">Tephritis capitata</name>
    <dbReference type="NCBI Taxonomy" id="7213"/>
    <lineage>
        <taxon>Eukaryota</taxon>
        <taxon>Metazoa</taxon>
        <taxon>Ecdysozoa</taxon>
        <taxon>Arthropoda</taxon>
        <taxon>Hexapoda</taxon>
        <taxon>Insecta</taxon>
        <taxon>Pterygota</taxon>
        <taxon>Neoptera</taxon>
        <taxon>Endopterygota</taxon>
        <taxon>Diptera</taxon>
        <taxon>Brachycera</taxon>
        <taxon>Muscomorpha</taxon>
        <taxon>Tephritoidea</taxon>
        <taxon>Tephritidae</taxon>
        <taxon>Ceratitis</taxon>
        <taxon>Ceratitis</taxon>
    </lineage>
</organism>
<name>A0A811U9Y0_CERCA</name>
<protein>
    <submittedName>
        <fullName evidence="2">(Mediterranean fruit fly) hypothetical protein</fullName>
    </submittedName>
</protein>
<sequence length="116" mass="13709">MWNANEKNTTHFSMLTICKQYPPASVVQVPAKRALTQTHTHRHSREDCINIINGLFIFPRDLTECQINQTKCLDPATYPWYDPHTHTYTHRRAQSFFFLYFLFLLFYIPESVAKAL</sequence>
<reference evidence="2" key="1">
    <citation type="submission" date="2020-11" db="EMBL/GenBank/DDBJ databases">
        <authorList>
            <person name="Whitehead M."/>
        </authorList>
    </citation>
    <scope>NUCLEOTIDE SEQUENCE</scope>
    <source>
        <strain evidence="2">EGII</strain>
    </source>
</reference>